<dbReference type="GO" id="GO:0006952">
    <property type="term" value="P:defense response"/>
    <property type="evidence" value="ECO:0007669"/>
    <property type="project" value="UniProtKB-KW"/>
</dbReference>
<evidence type="ECO:0000259" key="7">
    <source>
        <dbReference type="Pfam" id="PF01764"/>
    </source>
</evidence>
<dbReference type="InterPro" id="IPR002921">
    <property type="entry name" value="Fungal_lipase-type"/>
</dbReference>
<keyword evidence="4" id="KW-0378">Hydrolase</keyword>
<dbReference type="AlphaFoldDB" id="A0AAV6IHB2"/>
<dbReference type="PANTHER" id="PTHR46898">
    <property type="entry name" value="SENESCENCE-ASSOCIATED CARBOXYLESTERASE 101"/>
    <property type="match status" value="1"/>
</dbReference>
<evidence type="ECO:0000313" key="9">
    <source>
        <dbReference type="EMBL" id="KAG5527320.1"/>
    </source>
</evidence>
<dbReference type="InterPro" id="IPR029058">
    <property type="entry name" value="AB_hydrolase_fold"/>
</dbReference>
<evidence type="ECO:0000256" key="5">
    <source>
        <dbReference type="ARBA" id="ARBA00022821"/>
    </source>
</evidence>
<proteinExistence type="predicted"/>
<evidence type="ECO:0000256" key="3">
    <source>
        <dbReference type="ARBA" id="ARBA00022490"/>
    </source>
</evidence>
<dbReference type="Gene3D" id="3.40.50.1820">
    <property type="entry name" value="alpha/beta hydrolase"/>
    <property type="match status" value="2"/>
</dbReference>
<dbReference type="GO" id="GO:0005634">
    <property type="term" value="C:nucleus"/>
    <property type="evidence" value="ECO:0007669"/>
    <property type="project" value="UniProtKB-SubCell"/>
</dbReference>
<dbReference type="InterPro" id="IPR041266">
    <property type="entry name" value="EDS1_EP"/>
</dbReference>
<organism evidence="9 10">
    <name type="scientific">Rhododendron griersonianum</name>
    <dbReference type="NCBI Taxonomy" id="479676"/>
    <lineage>
        <taxon>Eukaryota</taxon>
        <taxon>Viridiplantae</taxon>
        <taxon>Streptophyta</taxon>
        <taxon>Embryophyta</taxon>
        <taxon>Tracheophyta</taxon>
        <taxon>Spermatophyta</taxon>
        <taxon>Magnoliopsida</taxon>
        <taxon>eudicotyledons</taxon>
        <taxon>Gunneridae</taxon>
        <taxon>Pentapetalae</taxon>
        <taxon>asterids</taxon>
        <taxon>Ericales</taxon>
        <taxon>Ericaceae</taxon>
        <taxon>Ericoideae</taxon>
        <taxon>Rhodoreae</taxon>
        <taxon>Rhododendron</taxon>
    </lineage>
</organism>
<dbReference type="Proteomes" id="UP000823749">
    <property type="component" value="Chromosome 10"/>
</dbReference>
<dbReference type="PANTHER" id="PTHR46898:SF3">
    <property type="entry name" value="FUNGAL LIPASE-LIKE DOMAIN-CONTAINING PROTEIN"/>
    <property type="match status" value="1"/>
</dbReference>
<evidence type="ECO:0000259" key="8">
    <source>
        <dbReference type="Pfam" id="PF18117"/>
    </source>
</evidence>
<evidence type="ECO:0000256" key="1">
    <source>
        <dbReference type="ARBA" id="ARBA00004123"/>
    </source>
</evidence>
<dbReference type="GO" id="GO:0052689">
    <property type="term" value="F:carboxylic ester hydrolase activity"/>
    <property type="evidence" value="ECO:0007669"/>
    <property type="project" value="InterPro"/>
</dbReference>
<dbReference type="InterPro" id="IPR044603">
    <property type="entry name" value="SAG101-like"/>
</dbReference>
<comment type="subcellular location">
    <subcellularLocation>
        <location evidence="2">Cytoplasm</location>
    </subcellularLocation>
    <subcellularLocation>
        <location evidence="1">Nucleus</location>
    </subcellularLocation>
</comment>
<evidence type="ECO:0008006" key="11">
    <source>
        <dbReference type="Google" id="ProtNLM"/>
    </source>
</evidence>
<feature type="domain" description="EDS1 EP" evidence="8">
    <location>
        <begin position="873"/>
        <end position="1082"/>
    </location>
</feature>
<reference evidence="9" key="1">
    <citation type="submission" date="2020-08" db="EMBL/GenBank/DDBJ databases">
        <title>Plant Genome Project.</title>
        <authorList>
            <person name="Zhang R.-G."/>
        </authorList>
    </citation>
    <scope>NUCLEOTIDE SEQUENCE</scope>
    <source>
        <strain evidence="9">WSP0</strain>
        <tissue evidence="9">Leaf</tissue>
    </source>
</reference>
<evidence type="ECO:0000256" key="6">
    <source>
        <dbReference type="ARBA" id="ARBA00023242"/>
    </source>
</evidence>
<dbReference type="Pfam" id="PF01764">
    <property type="entry name" value="Lipase_3"/>
    <property type="match status" value="2"/>
</dbReference>
<dbReference type="GO" id="GO:0005737">
    <property type="term" value="C:cytoplasm"/>
    <property type="evidence" value="ECO:0007669"/>
    <property type="project" value="UniProtKB-SubCell"/>
</dbReference>
<comment type="caution">
    <text evidence="9">The sequence shown here is derived from an EMBL/GenBank/DDBJ whole genome shotgun (WGS) entry which is preliminary data.</text>
</comment>
<keyword evidence="6" id="KW-0539">Nucleus</keyword>
<evidence type="ECO:0000256" key="4">
    <source>
        <dbReference type="ARBA" id="ARBA00022801"/>
    </source>
</evidence>
<sequence length="1091" mass="124716">MNKPTMFSSGVELGNLLLSSDLLHHSWDAIDKLYRETPPNHDPTSPLSIKYEVHQNSPIGTIISFVSSPPCTPQYLQTEGRDLLASSDALATENFPLFQFVGTKVNPTFSLHRAAVTLFSSLQDQLSLLKTQYEKTRPLIVTGHSIGGSIATLFTLWLLKTVPPTDRKRPLCITFGCPLIGDTGLQQAISERPTWNSCFLHVASYKDPIPKLFVSSPQNESSIESGYKPFGTFLLCSESGFACFEEPESALDMMVATSSDGVGEILEKFGKIQICYKDPIPHEGAQMFCYGEILEKYKHGVCRGVSQLEGKDFTPLQMGIFIQIAPINVETTQRRLENGDINSLITKIERRTQDLAARKRNVFNPDKKLNEMKINMAYVEWYKKVSVPRGGYYDSFRNERSKRREEIVKRKTILTQYWVKMVKEAEKRPQKEGKFFLIRCLYGGNNYRRIVEPLDIAEFYKKGKKDYLAQRSDHYKLLEKWMEDEKSEGNQANAKERNRACSLTEDSCFWAYVEEAMISCESLKNGETSPELKESFGADLVKFEDYVMDLVRKYAVSTEIFLKQSSFMEWWKDYKEIKGASYRSSLADFMSNCKYKHTIIVNNQGNAKNELVYPVVTETFQLGSKAGEVLLLVTFVAESYEKTRPLIVTGHSIGGSIASLFTLWLLEAVPPTDRKRPLCITFSCPLIGDTGLQQAISERPTWNSCFLHVASYKDPIPKLFVSSPQNERSIESGYKPFGTLLLCSESGFACFEEPESALDLMVATSSDGVGNGGPHEGAQMFCYGEILEKYKHGVICRGVSQLEGKDFTPLQMGIFIQIAPINVETTPGQLENGDINSLIAKFEGRMKDLAARKRNIFDPNKKLNQLKIYMTYLEWYKKISIPDGGYYDAFKNKESKMRLKIVKDRNILTQYWRKMVEEVEKMPQREGKFFQYKWLYGGNNYRRIVEPLDIAEFYKKGKKDYLAQRSDHYKLLEKWMEDEKSEGNQANAKERNRACSLTEDSCFWARVEEAMISCKSLKNGETSPELKESLRADLVKFEDYVMDLVRKYAVSTEIFLEESSFMKWWKDYKEIKGGASYRSSLADFMSNCKYK</sequence>
<accession>A0AAV6IHB2</accession>
<dbReference type="EMBL" id="JACTNZ010000010">
    <property type="protein sequence ID" value="KAG5527320.1"/>
    <property type="molecule type" value="Genomic_DNA"/>
</dbReference>
<name>A0AAV6IHB2_9ERIC</name>
<feature type="domain" description="EDS1 EP" evidence="8">
    <location>
        <begin position="379"/>
        <end position="589"/>
    </location>
</feature>
<keyword evidence="3" id="KW-0963">Cytoplasm</keyword>
<gene>
    <name evidence="9" type="ORF">RHGRI_028274</name>
</gene>
<keyword evidence="5" id="KW-0611">Plant defense</keyword>
<evidence type="ECO:0000256" key="2">
    <source>
        <dbReference type="ARBA" id="ARBA00004496"/>
    </source>
</evidence>
<dbReference type="SUPFAM" id="SSF53474">
    <property type="entry name" value="alpha/beta-Hydrolases"/>
    <property type="match status" value="2"/>
</dbReference>
<protein>
    <recommendedName>
        <fullName evidence="11">Senescence-associated carboxylesterase 101</fullName>
    </recommendedName>
</protein>
<dbReference type="Pfam" id="PF18117">
    <property type="entry name" value="EDS1_EP"/>
    <property type="match status" value="2"/>
</dbReference>
<feature type="domain" description="Fungal lipase-type" evidence="7">
    <location>
        <begin position="112"/>
        <end position="213"/>
    </location>
</feature>
<dbReference type="GO" id="GO:0006629">
    <property type="term" value="P:lipid metabolic process"/>
    <property type="evidence" value="ECO:0007669"/>
    <property type="project" value="InterPro"/>
</dbReference>
<evidence type="ECO:0000313" key="10">
    <source>
        <dbReference type="Proteomes" id="UP000823749"/>
    </source>
</evidence>
<feature type="domain" description="Fungal lipase-type" evidence="7">
    <location>
        <begin position="638"/>
        <end position="720"/>
    </location>
</feature>
<keyword evidence="10" id="KW-1185">Reference proteome</keyword>